<accession>A0AAP2Z8K6</accession>
<evidence type="ECO:0000256" key="2">
    <source>
        <dbReference type="SAM" id="Phobius"/>
    </source>
</evidence>
<feature type="compositionally biased region" description="Acidic residues" evidence="1">
    <location>
        <begin position="1"/>
        <end position="30"/>
    </location>
</feature>
<organism evidence="3 4">
    <name type="scientific">Natronosalvus hydrolyticus</name>
    <dbReference type="NCBI Taxonomy" id="2979988"/>
    <lineage>
        <taxon>Archaea</taxon>
        <taxon>Methanobacteriati</taxon>
        <taxon>Methanobacteriota</taxon>
        <taxon>Stenosarchaea group</taxon>
        <taxon>Halobacteria</taxon>
        <taxon>Halobacteriales</taxon>
        <taxon>Natrialbaceae</taxon>
        <taxon>Natronosalvus</taxon>
    </lineage>
</organism>
<evidence type="ECO:0000313" key="3">
    <source>
        <dbReference type="EMBL" id="MCU4752025.1"/>
    </source>
</evidence>
<feature type="region of interest" description="Disordered" evidence="1">
    <location>
        <begin position="1"/>
        <end position="36"/>
    </location>
</feature>
<keyword evidence="4" id="KW-1185">Reference proteome</keyword>
<gene>
    <name evidence="3" type="ORF">OB919_08515</name>
</gene>
<dbReference type="AlphaFoldDB" id="A0AAP2Z8K6"/>
<dbReference type="RefSeq" id="WP_342808373.1">
    <property type="nucleotide sequence ID" value="NZ_JAOPJZ010000005.1"/>
</dbReference>
<reference evidence="3 4" key="1">
    <citation type="submission" date="2022-09" db="EMBL/GenBank/DDBJ databases">
        <title>Enrichment on poylsaccharides allowed isolation of novel metabolic and taxonomic groups of Haloarchaea.</title>
        <authorList>
            <person name="Sorokin D.Y."/>
            <person name="Elcheninov A.G."/>
            <person name="Khizhniak T.V."/>
            <person name="Kolganova T.V."/>
            <person name="Kublanov I.V."/>
        </authorList>
    </citation>
    <scope>NUCLEOTIDE SEQUENCE [LARGE SCALE GENOMIC DNA]</scope>
    <source>
        <strain evidence="3 4">AArc-curdl1</strain>
    </source>
</reference>
<evidence type="ECO:0000313" key="4">
    <source>
        <dbReference type="Proteomes" id="UP001321047"/>
    </source>
</evidence>
<proteinExistence type="predicted"/>
<feature type="transmembrane region" description="Helical" evidence="2">
    <location>
        <begin position="124"/>
        <end position="142"/>
    </location>
</feature>
<protein>
    <submittedName>
        <fullName evidence="3">Uncharacterized protein</fullName>
    </submittedName>
</protein>
<keyword evidence="2" id="KW-0812">Transmembrane</keyword>
<sequence length="146" mass="14830">MTGDEASVDDEPSVDPDAETEGLENGDDDGVGTIENPTADTALERVRANPRLRQGALVVAVAVGITLTWLHWLGLLVGGALVGLVSKTLPGAVGAGAGFGLLVLLVFALTLGGSVWPVLEMTPVSYLVVAAALGIPMLGSLVRGVF</sequence>
<keyword evidence="2" id="KW-0472">Membrane</keyword>
<comment type="caution">
    <text evidence="3">The sequence shown here is derived from an EMBL/GenBank/DDBJ whole genome shotgun (WGS) entry which is preliminary data.</text>
</comment>
<dbReference type="EMBL" id="JAOPJZ010000005">
    <property type="protein sequence ID" value="MCU4752025.1"/>
    <property type="molecule type" value="Genomic_DNA"/>
</dbReference>
<evidence type="ECO:0000256" key="1">
    <source>
        <dbReference type="SAM" id="MobiDB-lite"/>
    </source>
</evidence>
<keyword evidence="2" id="KW-1133">Transmembrane helix</keyword>
<dbReference type="Proteomes" id="UP001321047">
    <property type="component" value="Unassembled WGS sequence"/>
</dbReference>
<feature type="transmembrane region" description="Helical" evidence="2">
    <location>
        <begin position="55"/>
        <end position="85"/>
    </location>
</feature>
<feature type="transmembrane region" description="Helical" evidence="2">
    <location>
        <begin position="91"/>
        <end position="112"/>
    </location>
</feature>
<name>A0AAP2Z8K6_9EURY</name>